<dbReference type="EMBL" id="UOYO01000017">
    <property type="protein sequence ID" value="VAY86812.1"/>
    <property type="molecule type" value="Genomic_DNA"/>
</dbReference>
<dbReference type="Pfam" id="PF01343">
    <property type="entry name" value="Peptidase_S49"/>
    <property type="match status" value="1"/>
</dbReference>
<dbReference type="InterPro" id="IPR047272">
    <property type="entry name" value="S49_SppA_C"/>
</dbReference>
<dbReference type="NCBIfam" id="TIGR00706">
    <property type="entry name" value="SppA_dom"/>
    <property type="match status" value="1"/>
</dbReference>
<dbReference type="SUPFAM" id="SSF52096">
    <property type="entry name" value="ClpP/crotonase"/>
    <property type="match status" value="1"/>
</dbReference>
<gene>
    <name evidence="6" type="ORF">MNB_ARC-1_1053</name>
</gene>
<organism evidence="6">
    <name type="scientific">hydrothermal vent metagenome</name>
    <dbReference type="NCBI Taxonomy" id="652676"/>
    <lineage>
        <taxon>unclassified sequences</taxon>
        <taxon>metagenomes</taxon>
        <taxon>ecological metagenomes</taxon>
    </lineage>
</organism>
<protein>
    <submittedName>
        <fullName evidence="6">Protease IV (PspA)</fullName>
    </submittedName>
</protein>
<accession>A0A3B1E937</accession>
<dbReference type="AlphaFoldDB" id="A0A3B1E937"/>
<dbReference type="PANTHER" id="PTHR42987:SF7">
    <property type="entry name" value="SIGNAL PEPTIDE PEPTIDASE SPPA-RELATED"/>
    <property type="match status" value="1"/>
</dbReference>
<proteinExistence type="inferred from homology"/>
<feature type="domain" description="Peptidase S49" evidence="5">
    <location>
        <begin position="102"/>
        <end position="245"/>
    </location>
</feature>
<evidence type="ECO:0000259" key="5">
    <source>
        <dbReference type="Pfam" id="PF01343"/>
    </source>
</evidence>
<dbReference type="Gene3D" id="3.90.226.10">
    <property type="entry name" value="2-enoyl-CoA Hydratase, Chain A, domain 1"/>
    <property type="match status" value="2"/>
</dbReference>
<keyword evidence="3" id="KW-0378">Hydrolase</keyword>
<dbReference type="InterPro" id="IPR002142">
    <property type="entry name" value="Peptidase_S49"/>
</dbReference>
<evidence type="ECO:0000256" key="2">
    <source>
        <dbReference type="ARBA" id="ARBA00022670"/>
    </source>
</evidence>
<reference evidence="6" key="1">
    <citation type="submission" date="2018-10" db="EMBL/GenBank/DDBJ databases">
        <authorList>
            <person name="Aoki K."/>
        </authorList>
    </citation>
    <scope>NUCLEOTIDE SEQUENCE</scope>
</reference>
<name>A0A3B1E937_9ZZZZ</name>
<dbReference type="InterPro" id="IPR004635">
    <property type="entry name" value="Pept_S49_SppA"/>
</dbReference>
<keyword evidence="4" id="KW-0720">Serine protease</keyword>
<dbReference type="InterPro" id="IPR029045">
    <property type="entry name" value="ClpP/crotonase-like_dom_sf"/>
</dbReference>
<evidence type="ECO:0000256" key="1">
    <source>
        <dbReference type="ARBA" id="ARBA00008683"/>
    </source>
</evidence>
<evidence type="ECO:0000256" key="4">
    <source>
        <dbReference type="ARBA" id="ARBA00022825"/>
    </source>
</evidence>
<evidence type="ECO:0000313" key="6">
    <source>
        <dbReference type="EMBL" id="VAY86812.1"/>
    </source>
</evidence>
<dbReference type="CDD" id="cd07023">
    <property type="entry name" value="S49_Sppa_N_C"/>
    <property type="match status" value="1"/>
</dbReference>
<keyword evidence="2 6" id="KW-0645">Protease</keyword>
<dbReference type="GO" id="GO:0006508">
    <property type="term" value="P:proteolysis"/>
    <property type="evidence" value="ECO:0007669"/>
    <property type="project" value="UniProtKB-KW"/>
</dbReference>
<dbReference type="PANTHER" id="PTHR42987">
    <property type="entry name" value="PEPTIDASE S49"/>
    <property type="match status" value="1"/>
</dbReference>
<dbReference type="GO" id="GO:0008236">
    <property type="term" value="F:serine-type peptidase activity"/>
    <property type="evidence" value="ECO:0007669"/>
    <property type="project" value="UniProtKB-KW"/>
</dbReference>
<comment type="similarity">
    <text evidence="1">Belongs to the peptidase S49 family.</text>
</comment>
<evidence type="ECO:0000256" key="3">
    <source>
        <dbReference type="ARBA" id="ARBA00022801"/>
    </source>
</evidence>
<sequence length="273" mass="30398">MKLHKKIFLPITAPIKFIQNNFKAVVFVTILISIISSTNPQNIEKPNLQRINLYGAIMSAEDILEQIQTVKNNKNIKGVLLNVNSPGGAVAPSIEIAFAIKELRQVKPVIAYASGMMTSGSYYASIWANEIIANPGAIIGSIGVIMQSLDASELISKIGIKSQIVKIGRYKEAGTPTRKWEKYERDELEKVIRDTYKLFVSDVSQARQLNPKNHTKFADAHIFTASQAKEVGLIDKVKHLSYAKENKIDKFMKHMTEGIVSNISTHLNELVAY</sequence>